<dbReference type="Proteomes" id="UP001243989">
    <property type="component" value="Unassembled WGS sequence"/>
</dbReference>
<reference evidence="1" key="1">
    <citation type="submission" date="2021-06" db="EMBL/GenBank/DDBJ databases">
        <title>Comparative genomics, transcriptomics and evolutionary studies reveal genomic signatures of adaptation to plant cell wall in hemibiotrophic fungi.</title>
        <authorList>
            <consortium name="DOE Joint Genome Institute"/>
            <person name="Baroncelli R."/>
            <person name="Diaz J.F."/>
            <person name="Benocci T."/>
            <person name="Peng M."/>
            <person name="Battaglia E."/>
            <person name="Haridas S."/>
            <person name="Andreopoulos W."/>
            <person name="Labutti K."/>
            <person name="Pangilinan J."/>
            <person name="Floch G.L."/>
            <person name="Makela M.R."/>
            <person name="Henrissat B."/>
            <person name="Grigoriev I.V."/>
            <person name="Crouch J.A."/>
            <person name="De Vries R.P."/>
            <person name="Sukno S.A."/>
            <person name="Thon M.R."/>
        </authorList>
    </citation>
    <scope>NUCLEOTIDE SEQUENCE</scope>
    <source>
        <strain evidence="1">CBS 102054</strain>
    </source>
</reference>
<sequence>MAWVFSLMMELIRLPRLCLFSSSLVCQGDSIDSQFFARNFYVIFFTGLINIASACLTSSEVIGSNVEKDHLATYATNQATLFEKVHSEGLTVESNL</sequence>
<evidence type="ECO:0000313" key="2">
    <source>
        <dbReference type="Proteomes" id="UP001243989"/>
    </source>
</evidence>
<name>A0AAI9ZW83_9PEZI</name>
<gene>
    <name evidence="1" type="ORF">BDP81DRAFT_420836</name>
</gene>
<evidence type="ECO:0000313" key="1">
    <source>
        <dbReference type="EMBL" id="KAK1639365.1"/>
    </source>
</evidence>
<keyword evidence="2" id="KW-1185">Reference proteome</keyword>
<comment type="caution">
    <text evidence="1">The sequence shown here is derived from an EMBL/GenBank/DDBJ whole genome shotgun (WGS) entry which is preliminary data.</text>
</comment>
<protein>
    <submittedName>
        <fullName evidence="1">Uncharacterized protein</fullName>
    </submittedName>
</protein>
<organism evidence="1 2">
    <name type="scientific">Colletotrichum phormii</name>
    <dbReference type="NCBI Taxonomy" id="359342"/>
    <lineage>
        <taxon>Eukaryota</taxon>
        <taxon>Fungi</taxon>
        <taxon>Dikarya</taxon>
        <taxon>Ascomycota</taxon>
        <taxon>Pezizomycotina</taxon>
        <taxon>Sordariomycetes</taxon>
        <taxon>Hypocreomycetidae</taxon>
        <taxon>Glomerellales</taxon>
        <taxon>Glomerellaceae</taxon>
        <taxon>Colletotrichum</taxon>
        <taxon>Colletotrichum acutatum species complex</taxon>
    </lineage>
</organism>
<dbReference type="EMBL" id="JAHMHQ010000005">
    <property type="protein sequence ID" value="KAK1639365.1"/>
    <property type="molecule type" value="Genomic_DNA"/>
</dbReference>
<dbReference type="AlphaFoldDB" id="A0AAI9ZW83"/>
<dbReference type="GeneID" id="85474741"/>
<accession>A0AAI9ZW83</accession>
<dbReference type="RefSeq" id="XP_060447972.1">
    <property type="nucleotide sequence ID" value="XM_060589879.1"/>
</dbReference>
<proteinExistence type="predicted"/>